<dbReference type="GO" id="GO:0046417">
    <property type="term" value="P:chorismate metabolic process"/>
    <property type="evidence" value="ECO:0007669"/>
    <property type="project" value="TreeGrafter"/>
</dbReference>
<dbReference type="GO" id="GO:0009073">
    <property type="term" value="P:aromatic amino acid family biosynthetic process"/>
    <property type="evidence" value="ECO:0007669"/>
    <property type="project" value="UniProtKB-UniRule"/>
</dbReference>
<dbReference type="InterPro" id="IPR035959">
    <property type="entry name" value="RutC-like_sf"/>
</dbReference>
<comment type="caution">
    <text evidence="2">The sequence shown here is derived from an EMBL/GenBank/DDBJ whole genome shotgun (WGS) entry which is preliminary data.</text>
</comment>
<accession>A0A2S5E9A4</accession>
<dbReference type="EC" id="5.4.99.5" evidence="1"/>
<dbReference type="PANTHER" id="PTHR21164:SF0">
    <property type="entry name" value="CHORISMATE MUTASE AROH"/>
    <property type="match status" value="1"/>
</dbReference>
<dbReference type="InterPro" id="IPR008243">
    <property type="entry name" value="Chorismate_mutase_AroH"/>
</dbReference>
<keyword evidence="1" id="KW-0057">Aromatic amino acid biosynthesis</keyword>
<dbReference type="Proteomes" id="UP000236950">
    <property type="component" value="Unassembled WGS sequence"/>
</dbReference>
<organism evidence="2 3">
    <name type="scientific">Petrotoga halophila DSM 16923</name>
    <dbReference type="NCBI Taxonomy" id="1122953"/>
    <lineage>
        <taxon>Bacteria</taxon>
        <taxon>Thermotogati</taxon>
        <taxon>Thermotogota</taxon>
        <taxon>Thermotogae</taxon>
        <taxon>Petrotogales</taxon>
        <taxon>Petrotogaceae</taxon>
        <taxon>Petrotoga</taxon>
    </lineage>
</organism>
<reference evidence="2 3" key="1">
    <citation type="submission" date="2014-01" db="EMBL/GenBank/DDBJ databases">
        <title>Comparative genomics of Petrotoga.</title>
        <authorList>
            <person name="Chow K."/>
            <person name="Charchuk R."/>
            <person name="Nesbo C.L."/>
        </authorList>
    </citation>
    <scope>NUCLEOTIDE SEQUENCE [LARGE SCALE GENOMIC DNA]</scope>
    <source>
        <strain evidence="2 3">DSM 16923</strain>
    </source>
</reference>
<evidence type="ECO:0000256" key="1">
    <source>
        <dbReference type="PROSITE-ProRule" id="PRU00514"/>
    </source>
</evidence>
<gene>
    <name evidence="2" type="ORF">AA81_13045</name>
</gene>
<sequence length="118" mass="13510">MGSEYKVVGIRGATSLTEDHPMKVTENVIELWNEIMNKNDISRIISVIFSVTPDIKSLNPATILREKLDLNNVPFMSLEEASFNDSRKKIIRVLIICESSTQNFVYLHEAKNLRTKKE</sequence>
<comment type="catalytic activity">
    <reaction evidence="1">
        <text>chorismate = prephenate</text>
        <dbReference type="Rhea" id="RHEA:13897"/>
        <dbReference type="ChEBI" id="CHEBI:29748"/>
        <dbReference type="ChEBI" id="CHEBI:29934"/>
        <dbReference type="EC" id="5.4.99.5"/>
    </reaction>
</comment>
<dbReference type="SUPFAM" id="SSF55298">
    <property type="entry name" value="YjgF-like"/>
    <property type="match status" value="1"/>
</dbReference>
<protein>
    <recommendedName>
        <fullName evidence="1">chorismate mutase</fullName>
        <ecNumber evidence="1">5.4.99.5</ecNumber>
    </recommendedName>
</protein>
<dbReference type="RefSeq" id="WP_103077472.1">
    <property type="nucleotide sequence ID" value="NZ_JALY01000299.1"/>
</dbReference>
<evidence type="ECO:0000313" key="3">
    <source>
        <dbReference type="Proteomes" id="UP000236950"/>
    </source>
</evidence>
<evidence type="ECO:0000313" key="2">
    <source>
        <dbReference type="EMBL" id="POZ89631.1"/>
    </source>
</evidence>
<dbReference type="AlphaFoldDB" id="A0A2S5E9A4"/>
<keyword evidence="3" id="KW-1185">Reference proteome</keyword>
<dbReference type="Pfam" id="PF07736">
    <property type="entry name" value="CM_1"/>
    <property type="match status" value="1"/>
</dbReference>
<keyword evidence="1" id="KW-0413">Isomerase</keyword>
<proteinExistence type="predicted"/>
<keyword evidence="1" id="KW-0028">Amino-acid biosynthesis</keyword>
<dbReference type="Gene3D" id="3.30.1330.40">
    <property type="entry name" value="RutC-like"/>
    <property type="match status" value="1"/>
</dbReference>
<dbReference type="EMBL" id="JALY01000299">
    <property type="protein sequence ID" value="POZ89631.1"/>
    <property type="molecule type" value="Genomic_DNA"/>
</dbReference>
<name>A0A2S5E9A4_9BACT</name>
<dbReference type="GO" id="GO:0004106">
    <property type="term" value="F:chorismate mutase activity"/>
    <property type="evidence" value="ECO:0007669"/>
    <property type="project" value="UniProtKB-EC"/>
</dbReference>
<dbReference type="PROSITE" id="PS51167">
    <property type="entry name" value="CHORISMATE_MUT_1"/>
    <property type="match status" value="1"/>
</dbReference>
<dbReference type="PANTHER" id="PTHR21164">
    <property type="entry name" value="CHORISMATE MUTASE"/>
    <property type="match status" value="1"/>
</dbReference>
<dbReference type="GO" id="GO:0008652">
    <property type="term" value="P:amino acid biosynthetic process"/>
    <property type="evidence" value="ECO:0007669"/>
    <property type="project" value="UniProtKB-UniRule"/>
</dbReference>